<evidence type="ECO:0008006" key="4">
    <source>
        <dbReference type="Google" id="ProtNLM"/>
    </source>
</evidence>
<keyword evidence="1" id="KW-0732">Signal</keyword>
<gene>
    <name evidence="2" type="ORF">ACFP3R_27475</name>
</gene>
<proteinExistence type="predicted"/>
<dbReference type="Proteomes" id="UP001596220">
    <property type="component" value="Unassembled WGS sequence"/>
</dbReference>
<comment type="caution">
    <text evidence="2">The sequence shown here is derived from an EMBL/GenBank/DDBJ whole genome shotgun (WGS) entry which is preliminary data.</text>
</comment>
<keyword evidence="3" id="KW-1185">Reference proteome</keyword>
<evidence type="ECO:0000256" key="1">
    <source>
        <dbReference type="SAM" id="SignalP"/>
    </source>
</evidence>
<evidence type="ECO:0000313" key="2">
    <source>
        <dbReference type="EMBL" id="MFC6093027.1"/>
    </source>
</evidence>
<dbReference type="RefSeq" id="WP_380639807.1">
    <property type="nucleotide sequence ID" value="NZ_JBHSQO010000036.1"/>
</dbReference>
<feature type="chain" id="PRO_5047422099" description="YD repeat-containing protein" evidence="1">
    <location>
        <begin position="30"/>
        <end position="339"/>
    </location>
</feature>
<evidence type="ECO:0000313" key="3">
    <source>
        <dbReference type="Proteomes" id="UP001596220"/>
    </source>
</evidence>
<name>A0ABW1PDT3_9PSEU</name>
<protein>
    <recommendedName>
        <fullName evidence="4">YD repeat-containing protein</fullName>
    </recommendedName>
</protein>
<sequence>MSNRLKKHALAAAALGLGLALVSPPAGQAAPVAAAACTWQATSWDLPAETNGGVLEGYSGSRYAVGTTGRFVPLSGLVDPRGTLWDNGKVVQRATAATPGYRDVNAAGRIVGYDYVNGRLVGVTIGRDGSATPLPGNPAWDGYSAELVNNAGDVVGYADIGTRDVVVLWPASAPGTYRELPSPTDVRTIHPVDVDEQGRIVATTGTSWGGGLVRDTDGQWRVLAAQVAGGYSNPNAIRNGRVVGSQGTDSGHAATEWTARGVLVRTFRNSGSASAIGGNGTVGGRTTVSAGQRTVLWRDGVVVEQPATVPWTFQLRWISDDESTLVGSDGGRPVQHRCS</sequence>
<organism evidence="2 3">
    <name type="scientific">Saccharothrix lopnurensis</name>
    <dbReference type="NCBI Taxonomy" id="1670621"/>
    <lineage>
        <taxon>Bacteria</taxon>
        <taxon>Bacillati</taxon>
        <taxon>Actinomycetota</taxon>
        <taxon>Actinomycetes</taxon>
        <taxon>Pseudonocardiales</taxon>
        <taxon>Pseudonocardiaceae</taxon>
        <taxon>Saccharothrix</taxon>
    </lineage>
</organism>
<feature type="signal peptide" evidence="1">
    <location>
        <begin position="1"/>
        <end position="29"/>
    </location>
</feature>
<reference evidence="3" key="1">
    <citation type="journal article" date="2019" name="Int. J. Syst. Evol. Microbiol.">
        <title>The Global Catalogue of Microorganisms (GCM) 10K type strain sequencing project: providing services to taxonomists for standard genome sequencing and annotation.</title>
        <authorList>
            <consortium name="The Broad Institute Genomics Platform"/>
            <consortium name="The Broad Institute Genome Sequencing Center for Infectious Disease"/>
            <person name="Wu L."/>
            <person name="Ma J."/>
        </authorList>
    </citation>
    <scope>NUCLEOTIDE SEQUENCE [LARGE SCALE GENOMIC DNA]</scope>
    <source>
        <strain evidence="3">CGMCC 4.7246</strain>
    </source>
</reference>
<dbReference type="EMBL" id="JBHSQO010000036">
    <property type="protein sequence ID" value="MFC6093027.1"/>
    <property type="molecule type" value="Genomic_DNA"/>
</dbReference>
<accession>A0ABW1PDT3</accession>